<evidence type="ECO:0000259" key="1">
    <source>
        <dbReference type="Pfam" id="PF14837"/>
    </source>
</evidence>
<dbReference type="Pfam" id="PF14838">
    <property type="entry name" value="INTS5_C"/>
    <property type="match status" value="1"/>
</dbReference>
<dbReference type="AlphaFoldDB" id="T1GJL7"/>
<dbReference type="Proteomes" id="UP000015102">
    <property type="component" value="Unassembled WGS sequence"/>
</dbReference>
<dbReference type="GO" id="GO:0032039">
    <property type="term" value="C:integrator complex"/>
    <property type="evidence" value="ECO:0007669"/>
    <property type="project" value="InterPro"/>
</dbReference>
<feature type="domain" description="Integrator complex subunit 5 N-terminal" evidence="1">
    <location>
        <begin position="1"/>
        <end position="67"/>
    </location>
</feature>
<protein>
    <submittedName>
        <fullName evidence="3">Uncharacterized protein</fullName>
    </submittedName>
</protein>
<reference evidence="4" key="1">
    <citation type="submission" date="2013-02" db="EMBL/GenBank/DDBJ databases">
        <authorList>
            <person name="Hughes D."/>
        </authorList>
    </citation>
    <scope>NUCLEOTIDE SEQUENCE</scope>
    <source>
        <strain>Durham</strain>
        <strain evidence="4">NC isolate 2 -- Noor lab</strain>
    </source>
</reference>
<evidence type="ECO:0000313" key="4">
    <source>
        <dbReference type="Proteomes" id="UP000015102"/>
    </source>
</evidence>
<dbReference type="GO" id="GO:0034472">
    <property type="term" value="P:snRNA 3'-end processing"/>
    <property type="evidence" value="ECO:0007669"/>
    <property type="project" value="TreeGrafter"/>
</dbReference>
<keyword evidence="4" id="KW-1185">Reference proteome</keyword>
<dbReference type="STRING" id="36166.T1GJL7"/>
<dbReference type="EnsemblMetazoa" id="MESCA003667-RA">
    <property type="protein sequence ID" value="MESCA003667-PA"/>
    <property type="gene ID" value="MESCA003667"/>
</dbReference>
<proteinExistence type="predicted"/>
<name>T1GJL7_MEGSC</name>
<reference evidence="3" key="2">
    <citation type="submission" date="2015-06" db="UniProtKB">
        <authorList>
            <consortium name="EnsemblMetazoa"/>
        </authorList>
    </citation>
    <scope>IDENTIFICATION</scope>
</reference>
<dbReference type="Pfam" id="PF14837">
    <property type="entry name" value="INTS5_N"/>
    <property type="match status" value="1"/>
</dbReference>
<dbReference type="InterPro" id="IPR029444">
    <property type="entry name" value="INTS5_C"/>
</dbReference>
<dbReference type="HOGENOM" id="CLU_1901476_0_0_1"/>
<dbReference type="InterPro" id="IPR029445">
    <property type="entry name" value="INTS5_N"/>
</dbReference>
<feature type="domain" description="Integrator complex subunit 5 C-terminal" evidence="2">
    <location>
        <begin position="74"/>
        <end position="133"/>
    </location>
</feature>
<dbReference type="PANTHER" id="PTHR31697:SF2">
    <property type="entry name" value="INTEGRATOR COMPLEX SUBUNIT 5"/>
    <property type="match status" value="1"/>
</dbReference>
<dbReference type="PANTHER" id="PTHR31697">
    <property type="entry name" value="INTEGRATOR COMPLEX SUBUNIT 5"/>
    <property type="match status" value="1"/>
</dbReference>
<accession>T1GJL7</accession>
<organism evidence="3 4">
    <name type="scientific">Megaselia scalaris</name>
    <name type="common">Humpbacked fly</name>
    <name type="synonym">Phora scalaris</name>
    <dbReference type="NCBI Taxonomy" id="36166"/>
    <lineage>
        <taxon>Eukaryota</taxon>
        <taxon>Metazoa</taxon>
        <taxon>Ecdysozoa</taxon>
        <taxon>Arthropoda</taxon>
        <taxon>Hexapoda</taxon>
        <taxon>Insecta</taxon>
        <taxon>Pterygota</taxon>
        <taxon>Neoptera</taxon>
        <taxon>Endopterygota</taxon>
        <taxon>Diptera</taxon>
        <taxon>Brachycera</taxon>
        <taxon>Muscomorpha</taxon>
        <taxon>Platypezoidea</taxon>
        <taxon>Phoridae</taxon>
        <taxon>Megaseliini</taxon>
        <taxon>Megaselia</taxon>
    </lineage>
</organism>
<evidence type="ECO:0000313" key="3">
    <source>
        <dbReference type="EnsemblMetazoa" id="MESCA003667-PA"/>
    </source>
</evidence>
<sequence length="134" mass="15484">MKILLGITATCFRKSRNDCDTDNCIQILLSTFRKYSPAFDWVVSRLASCFPLQIITQILRCGLRKFCEDSNSRFHSEVGILEYLSFAHENELKKAIFSMMEEGFLPNNSNQLDIIPFLLEVCNYSEIILHYISS</sequence>
<dbReference type="InterPro" id="IPR040316">
    <property type="entry name" value="INTS5"/>
</dbReference>
<evidence type="ECO:0000259" key="2">
    <source>
        <dbReference type="Pfam" id="PF14838"/>
    </source>
</evidence>
<dbReference type="EMBL" id="CAQQ02094217">
    <property type="status" value="NOT_ANNOTATED_CDS"/>
    <property type="molecule type" value="Genomic_DNA"/>
</dbReference>